<keyword evidence="1 6" id="KW-1277">Toxin-antitoxin system</keyword>
<evidence type="ECO:0000313" key="9">
    <source>
        <dbReference type="EMBL" id="PST40583.1"/>
    </source>
</evidence>
<dbReference type="GO" id="GO:0003677">
    <property type="term" value="F:DNA binding"/>
    <property type="evidence" value="ECO:0007669"/>
    <property type="project" value="UniProtKB-UniRule"/>
</dbReference>
<feature type="domain" description="DarT" evidence="7">
    <location>
        <begin position="12"/>
        <end position="205"/>
    </location>
</feature>
<comment type="catalytic activity">
    <reaction evidence="6">
        <text>a thymidine in DNA + NAD(+) = an N-(ADP-alpha-D-ribosyl)-thymidine in DNA + nicotinamide + H(+)</text>
        <dbReference type="Rhea" id="RHEA:71651"/>
        <dbReference type="Rhea" id="RHEA-COMP:13556"/>
        <dbReference type="Rhea" id="RHEA-COMP:18051"/>
        <dbReference type="ChEBI" id="CHEBI:15378"/>
        <dbReference type="ChEBI" id="CHEBI:17154"/>
        <dbReference type="ChEBI" id="CHEBI:57540"/>
        <dbReference type="ChEBI" id="CHEBI:137386"/>
        <dbReference type="ChEBI" id="CHEBI:191199"/>
    </reaction>
</comment>
<evidence type="ECO:0000313" key="8">
    <source>
        <dbReference type="EMBL" id="MCB8609986.1"/>
    </source>
</evidence>
<evidence type="ECO:0000256" key="4">
    <source>
        <dbReference type="ARBA" id="ARBA00022695"/>
    </source>
</evidence>
<comment type="caution">
    <text evidence="6">Lacks conserved residue(s) required for the propagation of feature annotation.</text>
</comment>
<evidence type="ECO:0000259" key="7">
    <source>
        <dbReference type="PROSITE" id="PS52018"/>
    </source>
</evidence>
<organism evidence="9 10">
    <name type="scientific">Faecalibacillus faecis</name>
    <dbReference type="NCBI Taxonomy" id="1982628"/>
    <lineage>
        <taxon>Bacteria</taxon>
        <taxon>Bacillati</taxon>
        <taxon>Bacillota</taxon>
        <taxon>Erysipelotrichia</taxon>
        <taxon>Erysipelotrichales</taxon>
        <taxon>Coprobacillaceae</taxon>
        <taxon>Faecalibacillus</taxon>
    </lineage>
</organism>
<dbReference type="EMBL" id="JAJDKZ010000010">
    <property type="protein sequence ID" value="MCB8609986.1"/>
    <property type="molecule type" value="Genomic_DNA"/>
</dbReference>
<dbReference type="Proteomes" id="UP001198439">
    <property type="component" value="Unassembled WGS sequence"/>
</dbReference>
<evidence type="ECO:0000313" key="10">
    <source>
        <dbReference type="Proteomes" id="UP000241201"/>
    </source>
</evidence>
<feature type="active site" description="Proton acceptor" evidence="6">
    <location>
        <position position="56"/>
    </location>
</feature>
<reference evidence="9" key="2">
    <citation type="journal article" date="2019" name="Int. J. Syst. Evol. Microbiol.">
        <title>Faecalibacillus intestinalis gen. nov., sp. nov. and Faecalibacillus faecis sp. nov., isolated from human faeces.</title>
        <authorList>
            <person name="Seo B."/>
            <person name="Jeon K."/>
            <person name="Baek I."/>
            <person name="Lee Y.M."/>
            <person name="Baek K."/>
            <person name="Ko G."/>
        </authorList>
    </citation>
    <scope>NUCLEOTIDE SEQUENCE</scope>
    <source>
        <strain evidence="9">SNUG30370</strain>
    </source>
</reference>
<keyword evidence="5 6" id="KW-0238">DNA-binding</keyword>
<evidence type="ECO:0000256" key="5">
    <source>
        <dbReference type="ARBA" id="ARBA00023125"/>
    </source>
</evidence>
<keyword evidence="2 6" id="KW-0328">Glycosyltransferase</keyword>
<sequence>MNLISESYSIVKFLFNINDLRNLKSIFQHGILSKNEKLIRDISSTDLSNPDVQKRRDDKRIPNHGMLHDYANLYFNPRNPMMYYLINHKKIDDLCIVCVDKRVLDLEGTVVSDRNAASELAAFESADKGKRYIKFSKVFAKYWTSDNPLEQYENKQIQCAEVLVLNKVPVEYLIGVIVCNENAKQKVEDLNLNIQVIIRKELFFQ</sequence>
<dbReference type="EMBL" id="PYLP01000006">
    <property type="protein sequence ID" value="PST40583.1"/>
    <property type="molecule type" value="Genomic_DNA"/>
</dbReference>
<feature type="binding site" evidence="6">
    <location>
        <position position="56"/>
    </location>
    <ligand>
        <name>NAD(+)</name>
        <dbReference type="ChEBI" id="CHEBI:57540"/>
    </ligand>
</feature>
<feature type="binding site" evidence="6">
    <location>
        <begin position="16"/>
        <end position="18"/>
    </location>
    <ligand>
        <name>NAD(+)</name>
        <dbReference type="ChEBI" id="CHEBI:57540"/>
    </ligand>
</feature>
<dbReference type="GO" id="GO:0016757">
    <property type="term" value="F:glycosyltransferase activity"/>
    <property type="evidence" value="ECO:0007669"/>
    <property type="project" value="UniProtKB-UniRule"/>
</dbReference>
<dbReference type="Proteomes" id="UP000241201">
    <property type="component" value="Unassembled WGS sequence"/>
</dbReference>
<keyword evidence="3 6" id="KW-0808">Transferase</keyword>
<evidence type="ECO:0000256" key="6">
    <source>
        <dbReference type="PROSITE-ProRule" id="PRU01362"/>
    </source>
</evidence>
<dbReference type="GeneID" id="77470766"/>
<reference evidence="8" key="3">
    <citation type="submission" date="2021-10" db="EMBL/GenBank/DDBJ databases">
        <title>Collection of gut derived symbiotic bacterial strains cultured from healthy donors.</title>
        <authorList>
            <person name="Lin H."/>
            <person name="Littmann E."/>
            <person name="Kohout C."/>
            <person name="Pamer E.G."/>
        </authorList>
    </citation>
    <scope>NUCLEOTIDE SEQUENCE</scope>
    <source>
        <strain evidence="8">DFI.4.48</strain>
    </source>
</reference>
<dbReference type="GO" id="GO:0016779">
    <property type="term" value="F:nucleotidyltransferase activity"/>
    <property type="evidence" value="ECO:0007669"/>
    <property type="project" value="UniProtKB-UniRule"/>
</dbReference>
<dbReference type="AlphaFoldDB" id="A0A2T3FZA2"/>
<accession>A0A2T3FZA2</accession>
<comment type="caution">
    <text evidence="9">The sequence shown here is derived from an EMBL/GenBank/DDBJ whole genome shotgun (WGS) entry which is preliminary data.</text>
</comment>
<evidence type="ECO:0000256" key="1">
    <source>
        <dbReference type="ARBA" id="ARBA00022649"/>
    </source>
</evidence>
<name>A0A2T3FZA2_9FIRM</name>
<reference evidence="10" key="1">
    <citation type="submission" date="2018-03" db="EMBL/GenBank/DDBJ databases">
        <title>Lachnoclostridium SNUG30370 gen.nov., sp.nov., isolated from human faeces.</title>
        <authorList>
            <person name="Seo B."/>
            <person name="Jeon K."/>
            <person name="Ko G."/>
        </authorList>
    </citation>
    <scope>NUCLEOTIDE SEQUENCE [LARGE SCALE GENOMIC DNA]</scope>
    <source>
        <strain evidence="10">SNUG30370</strain>
    </source>
</reference>
<protein>
    <submittedName>
        <fullName evidence="8">DUF4433 domain-containing protein</fullName>
    </submittedName>
</protein>
<dbReference type="InterPro" id="IPR029494">
    <property type="entry name" value="DarT"/>
</dbReference>
<proteinExistence type="inferred from homology"/>
<dbReference type="RefSeq" id="WP_106987890.1">
    <property type="nucleotide sequence ID" value="NZ_DBGCOW010000099.1"/>
</dbReference>
<feature type="active site" evidence="6">
    <location>
        <position position="161"/>
    </location>
</feature>
<gene>
    <name evidence="9" type="ORF">C7U55_06655</name>
    <name evidence="8" type="ORF">LJD69_05195</name>
</gene>
<dbReference type="PROSITE" id="PS52018">
    <property type="entry name" value="DART"/>
    <property type="match status" value="1"/>
</dbReference>
<evidence type="ECO:0000256" key="3">
    <source>
        <dbReference type="ARBA" id="ARBA00022679"/>
    </source>
</evidence>
<keyword evidence="10" id="KW-1185">Reference proteome</keyword>
<evidence type="ECO:0000256" key="2">
    <source>
        <dbReference type="ARBA" id="ARBA00022676"/>
    </source>
</evidence>
<comment type="similarity">
    <text evidence="6">Belongs to the DarT ADP-ribosyltransferase family.</text>
</comment>
<dbReference type="Pfam" id="PF14487">
    <property type="entry name" value="DarT"/>
    <property type="match status" value="1"/>
</dbReference>
<keyword evidence="4 6" id="KW-0548">Nucleotidyltransferase</keyword>